<dbReference type="CDD" id="cd09087">
    <property type="entry name" value="Ape1-like_AP-endo"/>
    <property type="match status" value="1"/>
</dbReference>
<keyword evidence="3 7" id="KW-0479">Metal-binding</keyword>
<evidence type="ECO:0000313" key="13">
    <source>
        <dbReference type="Proteomes" id="UP000247498"/>
    </source>
</evidence>
<protein>
    <recommendedName>
        <fullName evidence="9">DNA-(apurinic or apyrimidinic site) endonuclease</fullName>
        <ecNumber evidence="9">3.1.-.-</ecNumber>
    </recommendedName>
</protein>
<dbReference type="STRING" id="307507.A0A2V0PRG3"/>
<comment type="similarity">
    <text evidence="2 9">Belongs to the DNA repair enzymes AP/ExoA family.</text>
</comment>
<feature type="active site" description="Proton acceptor" evidence="6">
    <location>
        <position position="385"/>
    </location>
</feature>
<feature type="domain" description="Endonuclease/exonuclease/phosphatase" evidence="11">
    <location>
        <begin position="134"/>
        <end position="385"/>
    </location>
</feature>
<feature type="active site" description="Proton donor/acceptor" evidence="6">
    <location>
        <position position="285"/>
    </location>
</feature>
<feature type="binding site" evidence="7">
    <location>
        <position position="285"/>
    </location>
    <ligand>
        <name>Mg(2+)</name>
        <dbReference type="ChEBI" id="CHEBI:18420"/>
        <label>1</label>
    </ligand>
</feature>
<evidence type="ECO:0000256" key="1">
    <source>
        <dbReference type="ARBA" id="ARBA00001936"/>
    </source>
</evidence>
<feature type="active site" evidence="6">
    <location>
        <position position="244"/>
    </location>
</feature>
<comment type="cofactor">
    <cofactor evidence="1">
        <name>Mn(2+)</name>
        <dbReference type="ChEBI" id="CHEBI:29035"/>
    </cofactor>
</comment>
<dbReference type="GO" id="GO:0008311">
    <property type="term" value="F:double-stranded DNA 3'-5' DNA exonuclease activity"/>
    <property type="evidence" value="ECO:0007669"/>
    <property type="project" value="TreeGrafter"/>
</dbReference>
<dbReference type="SUPFAM" id="SSF56219">
    <property type="entry name" value="DNase I-like"/>
    <property type="match status" value="1"/>
</dbReference>
<dbReference type="EC" id="3.1.-.-" evidence="9"/>
<evidence type="ECO:0000259" key="11">
    <source>
        <dbReference type="Pfam" id="PF03372"/>
    </source>
</evidence>
<dbReference type="EMBL" id="BDRX01000177">
    <property type="protein sequence ID" value="GBF99865.1"/>
    <property type="molecule type" value="Genomic_DNA"/>
</dbReference>
<feature type="compositionally biased region" description="Low complexity" evidence="10">
    <location>
        <begin position="45"/>
        <end position="70"/>
    </location>
</feature>
<evidence type="ECO:0000256" key="6">
    <source>
        <dbReference type="PIRSR" id="PIRSR604808-1"/>
    </source>
</evidence>
<feature type="binding site" evidence="7">
    <location>
        <position position="287"/>
    </location>
    <ligand>
        <name>Mg(2+)</name>
        <dbReference type="ChEBI" id="CHEBI:18420"/>
        <label>1</label>
    </ligand>
</feature>
<feature type="binding site" evidence="7">
    <location>
        <position position="137"/>
    </location>
    <ligand>
        <name>Mg(2+)</name>
        <dbReference type="ChEBI" id="CHEBI:18420"/>
        <label>1</label>
    </ligand>
</feature>
<dbReference type="Proteomes" id="UP000247498">
    <property type="component" value="Unassembled WGS sequence"/>
</dbReference>
<keyword evidence="9" id="KW-0234">DNA repair</keyword>
<accession>A0A2V0PRG3</accession>
<dbReference type="NCBIfam" id="TIGR00633">
    <property type="entry name" value="xth"/>
    <property type="match status" value="1"/>
</dbReference>
<dbReference type="InterPro" id="IPR020848">
    <property type="entry name" value="AP_endonuclease_F1_CS"/>
</dbReference>
<dbReference type="FunFam" id="3.60.10.10:FF:000041">
    <property type="entry name" value="DNA-(apurinic or apyrimidinic site) lyase"/>
    <property type="match status" value="1"/>
</dbReference>
<dbReference type="Gene3D" id="3.60.10.10">
    <property type="entry name" value="Endonuclease/exonuclease/phosphatase"/>
    <property type="match status" value="1"/>
</dbReference>
<keyword evidence="13" id="KW-1185">Reference proteome</keyword>
<dbReference type="PROSITE" id="PS51435">
    <property type="entry name" value="AP_NUCLEASE_F1_4"/>
    <property type="match status" value="1"/>
</dbReference>
<keyword evidence="7" id="KW-0464">Manganese</keyword>
<dbReference type="Pfam" id="PF03372">
    <property type="entry name" value="Exo_endo_phos"/>
    <property type="match status" value="1"/>
</dbReference>
<feature type="compositionally biased region" description="Low complexity" evidence="10">
    <location>
        <begin position="89"/>
        <end position="105"/>
    </location>
</feature>
<dbReference type="PANTHER" id="PTHR22748:SF6">
    <property type="entry name" value="DNA-(APURINIC OR APYRIMIDINIC SITE) ENDONUCLEASE"/>
    <property type="match status" value="1"/>
</dbReference>
<feature type="compositionally biased region" description="Low complexity" evidence="10">
    <location>
        <begin position="14"/>
        <end position="34"/>
    </location>
</feature>
<reference evidence="12 13" key="1">
    <citation type="journal article" date="2018" name="Sci. Rep.">
        <title>Raphidocelis subcapitata (=Pseudokirchneriella subcapitata) provides an insight into genome evolution and environmental adaptations in the Sphaeropleales.</title>
        <authorList>
            <person name="Suzuki S."/>
            <person name="Yamaguchi H."/>
            <person name="Nakajima N."/>
            <person name="Kawachi M."/>
        </authorList>
    </citation>
    <scope>NUCLEOTIDE SEQUENCE [LARGE SCALE GENOMIC DNA]</scope>
    <source>
        <strain evidence="12 13">NIES-35</strain>
    </source>
</reference>
<evidence type="ECO:0000256" key="10">
    <source>
        <dbReference type="SAM" id="MobiDB-lite"/>
    </source>
</evidence>
<organism evidence="12 13">
    <name type="scientific">Raphidocelis subcapitata</name>
    <dbReference type="NCBI Taxonomy" id="307507"/>
    <lineage>
        <taxon>Eukaryota</taxon>
        <taxon>Viridiplantae</taxon>
        <taxon>Chlorophyta</taxon>
        <taxon>core chlorophytes</taxon>
        <taxon>Chlorophyceae</taxon>
        <taxon>CS clade</taxon>
        <taxon>Sphaeropleales</taxon>
        <taxon>Selenastraceae</taxon>
        <taxon>Raphidocelis</taxon>
    </lineage>
</organism>
<dbReference type="GO" id="GO:0003906">
    <property type="term" value="F:DNA-(apurinic or apyrimidinic site) endonuclease activity"/>
    <property type="evidence" value="ECO:0007669"/>
    <property type="project" value="TreeGrafter"/>
</dbReference>
<dbReference type="InterPro" id="IPR036691">
    <property type="entry name" value="Endo/exonu/phosph_ase_sf"/>
</dbReference>
<dbReference type="GO" id="GO:0008081">
    <property type="term" value="F:phosphoric diester hydrolase activity"/>
    <property type="evidence" value="ECO:0007669"/>
    <property type="project" value="TreeGrafter"/>
</dbReference>
<evidence type="ECO:0000256" key="9">
    <source>
        <dbReference type="RuleBase" id="RU362131"/>
    </source>
</evidence>
<keyword evidence="5 7" id="KW-0460">Magnesium</keyword>
<feature type="site" description="Transition state stabilizer" evidence="8">
    <location>
        <position position="287"/>
    </location>
</feature>
<dbReference type="InParanoid" id="A0A2V0PRG3"/>
<dbReference type="InterPro" id="IPR004808">
    <property type="entry name" value="AP_endonuc_1"/>
</dbReference>
<feature type="binding site" evidence="7">
    <location>
        <position position="385"/>
    </location>
    <ligand>
        <name>Mg(2+)</name>
        <dbReference type="ChEBI" id="CHEBI:18420"/>
        <label>1</label>
    </ligand>
</feature>
<keyword evidence="9" id="KW-0227">DNA damage</keyword>
<proteinExistence type="inferred from homology"/>
<evidence type="ECO:0000256" key="3">
    <source>
        <dbReference type="ARBA" id="ARBA00022723"/>
    </source>
</evidence>
<keyword evidence="4" id="KW-0378">Hydrolase</keyword>
<feature type="binding site" evidence="7">
    <location>
        <position position="384"/>
    </location>
    <ligand>
        <name>Mg(2+)</name>
        <dbReference type="ChEBI" id="CHEBI:18420"/>
        <label>1</label>
    </ligand>
</feature>
<dbReference type="GO" id="GO:0005634">
    <property type="term" value="C:nucleus"/>
    <property type="evidence" value="ECO:0007669"/>
    <property type="project" value="TreeGrafter"/>
</dbReference>
<dbReference type="AlphaFoldDB" id="A0A2V0PRG3"/>
<evidence type="ECO:0000256" key="8">
    <source>
        <dbReference type="PIRSR" id="PIRSR604808-3"/>
    </source>
</evidence>
<sequence length="395" mass="40769">MKHKASDAGGDGAAGAAAAAAAAAAGEASPAAATPRKRARRSPAADKPAGGDADAVAPKSASPPAAAAAAAKKKASPSPGPVRRSARSPAPKKAPAPAAAAAPAAKAPAAAAGRELYTTAMRAPRLESPALTVMAWNVAGLRSLIKKDAGAVRRLVEEERVDVLCLQETKLQDSHVAAATKGRGRGGGGAVFNCSAAKKGYSGVATFTRSKPLSSSCGIGLPDHDDEGRVVTVELPSCFVVNAYVPNSGEGLKRLAYRTGQWDVAFSDYVKGLEARGKPVIVAGDLNCAHHPIDIHNPKGNLRSAGFTQEERDSFGEKLVAPGGPLVDTFRAQHPNVVGYTYYSYRTNGRAKNAGWRLDYLLVSQSLAPRVHDAFILRDVLGSDHVPLGVVIKKD</sequence>
<gene>
    <name evidence="12" type="ORF">Rsub_12505</name>
</gene>
<dbReference type="PANTHER" id="PTHR22748">
    <property type="entry name" value="AP ENDONUCLEASE"/>
    <property type="match status" value="1"/>
</dbReference>
<dbReference type="PROSITE" id="PS00728">
    <property type="entry name" value="AP_NUCLEASE_F1_3"/>
    <property type="match status" value="1"/>
</dbReference>
<dbReference type="OrthoDB" id="498125at2759"/>
<feature type="site" description="Important for catalytic activity" evidence="8">
    <location>
        <position position="359"/>
    </location>
</feature>
<comment type="caution">
    <text evidence="12">The sequence shown here is derived from an EMBL/GenBank/DDBJ whole genome shotgun (WGS) entry which is preliminary data.</text>
</comment>
<evidence type="ECO:0000256" key="7">
    <source>
        <dbReference type="PIRSR" id="PIRSR604808-2"/>
    </source>
</evidence>
<dbReference type="NCBIfam" id="TIGR00195">
    <property type="entry name" value="exoDNase_III"/>
    <property type="match status" value="1"/>
</dbReference>
<name>A0A2V0PRG3_9CHLO</name>
<evidence type="ECO:0000256" key="5">
    <source>
        <dbReference type="ARBA" id="ARBA00022842"/>
    </source>
</evidence>
<dbReference type="GO" id="GO:0003677">
    <property type="term" value="F:DNA binding"/>
    <property type="evidence" value="ECO:0007669"/>
    <property type="project" value="InterPro"/>
</dbReference>
<comment type="cofactor">
    <cofactor evidence="7 9">
        <name>Mg(2+)</name>
        <dbReference type="ChEBI" id="CHEBI:18420"/>
    </cofactor>
    <cofactor evidence="7 9">
        <name>Mn(2+)</name>
        <dbReference type="ChEBI" id="CHEBI:29035"/>
    </cofactor>
    <text evidence="7 9">Probably binds two magnesium or manganese ions per subunit.</text>
</comment>
<evidence type="ECO:0000256" key="2">
    <source>
        <dbReference type="ARBA" id="ARBA00007092"/>
    </source>
</evidence>
<dbReference type="FunCoup" id="A0A2V0PRG3">
    <property type="interactions" value="1427"/>
</dbReference>
<feature type="binding site" evidence="7">
    <location>
        <position position="168"/>
    </location>
    <ligand>
        <name>Mg(2+)</name>
        <dbReference type="ChEBI" id="CHEBI:18420"/>
        <label>1</label>
    </ligand>
</feature>
<feature type="region of interest" description="Disordered" evidence="10">
    <location>
        <begin position="1"/>
        <end position="105"/>
    </location>
</feature>
<dbReference type="GO" id="GO:0046872">
    <property type="term" value="F:metal ion binding"/>
    <property type="evidence" value="ECO:0007669"/>
    <property type="project" value="UniProtKB-KW"/>
</dbReference>
<feature type="site" description="Interaction with DNA substrate" evidence="8">
    <location>
        <position position="385"/>
    </location>
</feature>
<dbReference type="InterPro" id="IPR005135">
    <property type="entry name" value="Endo/exonuclease/phosphatase"/>
</dbReference>
<dbReference type="GO" id="GO:0006284">
    <property type="term" value="P:base-excision repair"/>
    <property type="evidence" value="ECO:0007669"/>
    <property type="project" value="TreeGrafter"/>
</dbReference>
<evidence type="ECO:0000256" key="4">
    <source>
        <dbReference type="ARBA" id="ARBA00022801"/>
    </source>
</evidence>
<evidence type="ECO:0000313" key="12">
    <source>
        <dbReference type="EMBL" id="GBF99865.1"/>
    </source>
</evidence>